<dbReference type="AlphaFoldDB" id="C8PRV8"/>
<proteinExistence type="predicted"/>
<evidence type="ECO:0008006" key="5">
    <source>
        <dbReference type="Google" id="ProtNLM"/>
    </source>
</evidence>
<feature type="chain" id="PRO_5002991302" description="MORN repeat protein" evidence="2">
    <location>
        <begin position="23"/>
        <end position="258"/>
    </location>
</feature>
<protein>
    <recommendedName>
        <fullName evidence="5">MORN repeat protein</fullName>
    </recommendedName>
</protein>
<dbReference type="EMBL" id="ACYH01000049">
    <property type="protein sequence ID" value="EEV19628.1"/>
    <property type="molecule type" value="Genomic_DNA"/>
</dbReference>
<dbReference type="eggNOG" id="ENOG5031CE2">
    <property type="taxonomic scope" value="Bacteria"/>
</dbReference>
<reference evidence="3 4" key="1">
    <citation type="submission" date="2009-07" db="EMBL/GenBank/DDBJ databases">
        <authorList>
            <person name="Madupu R."/>
            <person name="Sebastian Y."/>
            <person name="Durkin A.S."/>
            <person name="Torralba M."/>
            <person name="Methe B."/>
            <person name="Sutton G.G."/>
            <person name="Strausberg R.L."/>
            <person name="Nelson K.E."/>
        </authorList>
    </citation>
    <scope>NUCLEOTIDE SEQUENCE [LARGE SCALE GENOMIC DNA]</scope>
    <source>
        <strain evidence="3 4">ATCC 35580</strain>
    </source>
</reference>
<evidence type="ECO:0000256" key="2">
    <source>
        <dbReference type="SAM" id="SignalP"/>
    </source>
</evidence>
<sequence>MKRFASPFLILICILCLSPLGADGGGTIGESIQTGEVSEEVPIEDVSSDAAPADGEAAKTAKNGNAAPSSVEQGKNSDAAASKKEAEKDDASDLTFASIHTKGLTVADGNKWYYENFDRQGRASFAVLYEDGTAIEKTVWTYQGSARSPVQKEILRNGKSEIFRYDEEGRELTAERYEGKTLTFKRENSYTEFGKLLEQTITEGKNTDRSVWEFVDDKAVTQTKYRNGKKTAFIELHDTPHIVHLYVDDKEVYVGEEQ</sequence>
<dbReference type="STRING" id="596324.TREVI0001_1121"/>
<feature type="signal peptide" evidence="2">
    <location>
        <begin position="1"/>
        <end position="22"/>
    </location>
</feature>
<evidence type="ECO:0000313" key="4">
    <source>
        <dbReference type="Proteomes" id="UP000004509"/>
    </source>
</evidence>
<dbReference type="RefSeq" id="WP_006189325.1">
    <property type="nucleotide sequence ID" value="NZ_ACYH01000049.1"/>
</dbReference>
<feature type="region of interest" description="Disordered" evidence="1">
    <location>
        <begin position="35"/>
        <end position="87"/>
    </location>
</feature>
<feature type="compositionally biased region" description="Acidic residues" evidence="1">
    <location>
        <begin position="37"/>
        <end position="47"/>
    </location>
</feature>
<comment type="caution">
    <text evidence="3">The sequence shown here is derived from an EMBL/GenBank/DDBJ whole genome shotgun (WGS) entry which is preliminary data.</text>
</comment>
<gene>
    <name evidence="3" type="ORF">TREVI0001_1121</name>
</gene>
<keyword evidence="2" id="KW-0732">Signal</keyword>
<name>C8PRV8_9SPIR</name>
<evidence type="ECO:0000313" key="3">
    <source>
        <dbReference type="EMBL" id="EEV19628.1"/>
    </source>
</evidence>
<accession>C8PRV8</accession>
<feature type="compositionally biased region" description="Polar residues" evidence="1">
    <location>
        <begin position="62"/>
        <end position="76"/>
    </location>
</feature>
<dbReference type="OrthoDB" id="362954at2"/>
<dbReference type="Proteomes" id="UP000004509">
    <property type="component" value="Unassembled WGS sequence"/>
</dbReference>
<evidence type="ECO:0000256" key="1">
    <source>
        <dbReference type="SAM" id="MobiDB-lite"/>
    </source>
</evidence>
<organism evidence="3 4">
    <name type="scientific">Treponema vincentii ATCC 35580</name>
    <dbReference type="NCBI Taxonomy" id="596324"/>
    <lineage>
        <taxon>Bacteria</taxon>
        <taxon>Pseudomonadati</taxon>
        <taxon>Spirochaetota</taxon>
        <taxon>Spirochaetia</taxon>
        <taxon>Spirochaetales</taxon>
        <taxon>Treponemataceae</taxon>
        <taxon>Treponema</taxon>
    </lineage>
</organism>